<dbReference type="InterPro" id="IPR047641">
    <property type="entry name" value="ABC_transpr_MalK/UgpC-like"/>
</dbReference>
<dbReference type="GO" id="GO:0055052">
    <property type="term" value="C:ATP-binding cassette (ABC) transporter complex, substrate-binding subunit-containing"/>
    <property type="evidence" value="ECO:0007669"/>
    <property type="project" value="TreeGrafter"/>
</dbReference>
<keyword evidence="2" id="KW-1003">Cell membrane</keyword>
<evidence type="ECO:0000256" key="3">
    <source>
        <dbReference type="ARBA" id="ARBA00022741"/>
    </source>
</evidence>
<dbReference type="PROSITE" id="PS50893">
    <property type="entry name" value="ABC_TRANSPORTER_2"/>
    <property type="match status" value="1"/>
</dbReference>
<dbReference type="InterPro" id="IPR027417">
    <property type="entry name" value="P-loop_NTPase"/>
</dbReference>
<dbReference type="InterPro" id="IPR003593">
    <property type="entry name" value="AAA+_ATPase"/>
</dbReference>
<accession>A0A7X2IR23</accession>
<evidence type="ECO:0000313" key="7">
    <source>
        <dbReference type="Proteomes" id="UP000446768"/>
    </source>
</evidence>
<evidence type="ECO:0000313" key="6">
    <source>
        <dbReference type="EMBL" id="MRV74360.1"/>
    </source>
</evidence>
<dbReference type="EMBL" id="WKJJ01000014">
    <property type="protein sequence ID" value="MRV74360.1"/>
    <property type="molecule type" value="Genomic_DNA"/>
</dbReference>
<reference evidence="6 7" key="1">
    <citation type="submission" date="2019-11" db="EMBL/GenBank/DDBJ databases">
        <title>Novel species isolated from a subtropical stream in China.</title>
        <authorList>
            <person name="Lu H."/>
        </authorList>
    </citation>
    <scope>NUCLEOTIDE SEQUENCE [LARGE SCALE GENOMIC DNA]</scope>
    <source>
        <strain evidence="6 7">FT92W</strain>
    </source>
</reference>
<evidence type="ECO:0000256" key="2">
    <source>
        <dbReference type="ARBA" id="ARBA00022475"/>
    </source>
</evidence>
<dbReference type="NCBIfam" id="NF008653">
    <property type="entry name" value="PRK11650.1"/>
    <property type="match status" value="1"/>
</dbReference>
<dbReference type="Gene3D" id="3.40.50.300">
    <property type="entry name" value="P-loop containing nucleotide triphosphate hydrolases"/>
    <property type="match status" value="1"/>
</dbReference>
<evidence type="ECO:0000259" key="5">
    <source>
        <dbReference type="PROSITE" id="PS50893"/>
    </source>
</evidence>
<dbReference type="GO" id="GO:0005524">
    <property type="term" value="F:ATP binding"/>
    <property type="evidence" value="ECO:0007669"/>
    <property type="project" value="UniProtKB-KW"/>
</dbReference>
<dbReference type="InterPro" id="IPR017871">
    <property type="entry name" value="ABC_transporter-like_CS"/>
</dbReference>
<dbReference type="Pfam" id="PF08402">
    <property type="entry name" value="TOBE_2"/>
    <property type="match status" value="1"/>
</dbReference>
<proteinExistence type="predicted"/>
<dbReference type="PANTHER" id="PTHR43875:SF3">
    <property type="entry name" value="MALTOSE_MALTODEXTRIN IMPORT ATP-BINDING PROTEIN MALK"/>
    <property type="match status" value="1"/>
</dbReference>
<dbReference type="GO" id="GO:0016887">
    <property type="term" value="F:ATP hydrolysis activity"/>
    <property type="evidence" value="ECO:0007669"/>
    <property type="project" value="InterPro"/>
</dbReference>
<dbReference type="InterPro" id="IPR008995">
    <property type="entry name" value="Mo/tungstate-bd_C_term_dom"/>
</dbReference>
<dbReference type="InterPro" id="IPR012340">
    <property type="entry name" value="NA-bd_OB-fold"/>
</dbReference>
<keyword evidence="2" id="KW-0472">Membrane</keyword>
<dbReference type="Pfam" id="PF00005">
    <property type="entry name" value="ABC_tran"/>
    <property type="match status" value="1"/>
</dbReference>
<dbReference type="AlphaFoldDB" id="A0A7X2IR23"/>
<dbReference type="Gene3D" id="2.40.50.140">
    <property type="entry name" value="Nucleic acid-binding proteins"/>
    <property type="match status" value="1"/>
</dbReference>
<name>A0A7X2IR23_9BURK</name>
<dbReference type="GO" id="GO:0015423">
    <property type="term" value="F:ABC-type maltose transporter activity"/>
    <property type="evidence" value="ECO:0007669"/>
    <property type="project" value="TreeGrafter"/>
</dbReference>
<keyword evidence="3" id="KW-0547">Nucleotide-binding</keyword>
<keyword evidence="4 6" id="KW-0067">ATP-binding</keyword>
<dbReference type="SUPFAM" id="SSF50331">
    <property type="entry name" value="MOP-like"/>
    <property type="match status" value="1"/>
</dbReference>
<dbReference type="InterPro" id="IPR003439">
    <property type="entry name" value="ABC_transporter-like_ATP-bd"/>
</dbReference>
<dbReference type="GO" id="GO:1990060">
    <property type="term" value="C:maltose transport complex"/>
    <property type="evidence" value="ECO:0007669"/>
    <property type="project" value="TreeGrafter"/>
</dbReference>
<evidence type="ECO:0000256" key="1">
    <source>
        <dbReference type="ARBA" id="ARBA00022448"/>
    </source>
</evidence>
<dbReference type="Proteomes" id="UP000446768">
    <property type="component" value="Unassembled WGS sequence"/>
</dbReference>
<evidence type="ECO:0000256" key="4">
    <source>
        <dbReference type="ARBA" id="ARBA00022840"/>
    </source>
</evidence>
<dbReference type="InterPro" id="IPR013611">
    <property type="entry name" value="Transp-assoc_OB_typ2"/>
</dbReference>
<dbReference type="SMART" id="SM00382">
    <property type="entry name" value="AAA"/>
    <property type="match status" value="1"/>
</dbReference>
<protein>
    <submittedName>
        <fullName evidence="6">sn-glycerol-3-phosphate ABC transporter ATP-binding protein UgpC</fullName>
    </submittedName>
</protein>
<feature type="domain" description="ABC transporter" evidence="5">
    <location>
        <begin position="5"/>
        <end position="235"/>
    </location>
</feature>
<dbReference type="Gene3D" id="2.40.50.100">
    <property type="match status" value="1"/>
</dbReference>
<keyword evidence="7" id="KW-1185">Reference proteome</keyword>
<dbReference type="PROSITE" id="PS00211">
    <property type="entry name" value="ABC_TRANSPORTER_1"/>
    <property type="match status" value="1"/>
</dbReference>
<comment type="caution">
    <text evidence="6">The sequence shown here is derived from an EMBL/GenBank/DDBJ whole genome shotgun (WGS) entry which is preliminary data.</text>
</comment>
<gene>
    <name evidence="6" type="primary">ugpC</name>
    <name evidence="6" type="ORF">GJ700_21875</name>
</gene>
<dbReference type="SUPFAM" id="SSF52540">
    <property type="entry name" value="P-loop containing nucleoside triphosphate hydrolases"/>
    <property type="match status" value="1"/>
</dbReference>
<keyword evidence="1" id="KW-0813">Transport</keyword>
<organism evidence="6 7">
    <name type="scientific">Pseudoduganella rivuli</name>
    <dbReference type="NCBI Taxonomy" id="2666085"/>
    <lineage>
        <taxon>Bacteria</taxon>
        <taxon>Pseudomonadati</taxon>
        <taxon>Pseudomonadota</taxon>
        <taxon>Betaproteobacteria</taxon>
        <taxon>Burkholderiales</taxon>
        <taxon>Oxalobacteraceae</taxon>
        <taxon>Telluria group</taxon>
        <taxon>Pseudoduganella</taxon>
    </lineage>
</organism>
<dbReference type="PANTHER" id="PTHR43875">
    <property type="entry name" value="MALTODEXTRIN IMPORT ATP-BINDING PROTEIN MSMX"/>
    <property type="match status" value="1"/>
</dbReference>
<sequence length="368" mass="39615">MMSALKLEQVSKRYGATQVIDELSLEIHRGEFIVLLGASGCGKTSLLRMVAGLEEVSGGRVFIDGKDVTLTHPGQRNVAMVFQHYALYPHMTVRDNLAFGLRNVRLKGDEIDRRIAESARMLELTELLNRKPGQLSGGQRQRVAIARAAVKAPAIFLFDEPLSNLDAALRSRTRVELARLHRRLGATMLFVTHDQLDAMTLATRIVVMNGGSIEQVATPVEVYRRPATRFVAGFIGTPAMNFIPVARCGVAAGFTVVRLPDGSLLTTCVPDQGLSAHAGGDGELSLGIRPENLYPAASGPLSGQVEAVEFLGERSLAVLTLADGSTVTVTLNGTRPAPGETITVAIDLREAHLFDAGGRAHHARVEIQ</sequence>
<dbReference type="FunFam" id="3.40.50.300:FF:000042">
    <property type="entry name" value="Maltose/maltodextrin ABC transporter, ATP-binding protein"/>
    <property type="match status" value="1"/>
</dbReference>